<sequence length="55" mass="5770">MYDNMRRCPNCGADTPCLGDLRKCKECGGTYCGSCMGNGYGGSCPLCGGNESKSF</sequence>
<evidence type="ECO:0000313" key="1">
    <source>
        <dbReference type="EMBL" id="EIW19109.1"/>
    </source>
</evidence>
<dbReference type="Proteomes" id="UP000004324">
    <property type="component" value="Unassembled WGS sequence"/>
</dbReference>
<dbReference type="AlphaFoldDB" id="I9LF52"/>
<comment type="caution">
    <text evidence="1">The sequence shown here is derived from an EMBL/GenBank/DDBJ whole genome shotgun (WGS) entry which is preliminary data.</text>
</comment>
<reference evidence="1 2" key="1">
    <citation type="journal article" date="2012" name="J. Bacteriol.">
        <title>Draft Genome Sequences for Two Metal-Reducing Pelosinus fermentans Strains Isolated from a Cr(VI)-Contaminated Site and for Type Strain R7.</title>
        <authorList>
            <person name="Brown S.D."/>
            <person name="Podar M."/>
            <person name="Klingeman D.M."/>
            <person name="Johnson C.M."/>
            <person name="Yang Z.K."/>
            <person name="Utturkar S.M."/>
            <person name="Land M.L."/>
            <person name="Mosher J.J."/>
            <person name="Hurt R.A.Jr."/>
            <person name="Phelps T.J."/>
            <person name="Palumbo A.V."/>
            <person name="Arkin A.P."/>
            <person name="Hazen T.C."/>
            <person name="Elias D.A."/>
        </authorList>
    </citation>
    <scope>NUCLEOTIDE SEQUENCE [LARGE SCALE GENOMIC DNA]</scope>
    <source>
        <strain evidence="1 2">B4</strain>
    </source>
</reference>
<proteinExistence type="predicted"/>
<organism evidence="1 2">
    <name type="scientific">Pelosinus fermentans B4</name>
    <dbReference type="NCBI Taxonomy" id="1149862"/>
    <lineage>
        <taxon>Bacteria</taxon>
        <taxon>Bacillati</taxon>
        <taxon>Bacillota</taxon>
        <taxon>Negativicutes</taxon>
        <taxon>Selenomonadales</taxon>
        <taxon>Sporomusaceae</taxon>
        <taxon>Pelosinus</taxon>
    </lineage>
</organism>
<evidence type="ECO:0000313" key="2">
    <source>
        <dbReference type="Proteomes" id="UP000004324"/>
    </source>
</evidence>
<protein>
    <submittedName>
        <fullName evidence="1">Uncharacterized protein</fullName>
    </submittedName>
</protein>
<gene>
    <name evidence="1" type="ORF">FB4_0634</name>
</gene>
<keyword evidence="2" id="KW-1185">Reference proteome</keyword>
<dbReference type="EMBL" id="AKVJ01000022">
    <property type="protein sequence ID" value="EIW19109.1"/>
    <property type="molecule type" value="Genomic_DNA"/>
</dbReference>
<accession>I9LF52</accession>
<name>I9LF52_9FIRM</name>